<gene>
    <name evidence="2" type="ORF">PDMSB3_0135</name>
</gene>
<dbReference type="AlphaFoldDB" id="A0A5Q4ZGS4"/>
<evidence type="ECO:0000313" key="3">
    <source>
        <dbReference type="Proteomes" id="UP000325811"/>
    </source>
</evidence>
<organism evidence="2 3">
    <name type="scientific">Paraburkholderia dioscoreae</name>
    <dbReference type="NCBI Taxonomy" id="2604047"/>
    <lineage>
        <taxon>Bacteria</taxon>
        <taxon>Pseudomonadati</taxon>
        <taxon>Pseudomonadota</taxon>
        <taxon>Betaproteobacteria</taxon>
        <taxon>Burkholderiales</taxon>
        <taxon>Burkholderiaceae</taxon>
        <taxon>Paraburkholderia</taxon>
    </lineage>
</organism>
<feature type="compositionally biased region" description="Low complexity" evidence="1">
    <location>
        <begin position="84"/>
        <end position="94"/>
    </location>
</feature>
<keyword evidence="2" id="KW-0614">Plasmid</keyword>
<keyword evidence="3" id="KW-1185">Reference proteome</keyword>
<feature type="region of interest" description="Disordered" evidence="1">
    <location>
        <begin position="84"/>
        <end position="109"/>
    </location>
</feature>
<protein>
    <submittedName>
        <fullName evidence="2">Uncharacterized protein</fullName>
    </submittedName>
</protein>
<sequence length="109" mass="12028">MTTQSEQTKKPRGRRPAVSISERIAEAERNLATLKEQARREEKENLEKNRKAISDLFKAERLDTVDVEQWRKVLPKLKALVGMAASSASESPAADKGASVQQQPAAQAA</sequence>
<accession>A0A5Q4ZGS4</accession>
<reference evidence="2 3" key="1">
    <citation type="submission" date="2019-08" db="EMBL/GenBank/DDBJ databases">
        <authorList>
            <person name="Herpell B J."/>
        </authorList>
    </citation>
    <scope>NUCLEOTIDE SEQUENCE [LARGE SCALE GENOMIC DNA]</scope>
    <source>
        <strain evidence="3">Msb3</strain>
        <plasmid evidence="2 3">pI</plasmid>
    </source>
</reference>
<proteinExistence type="predicted"/>
<evidence type="ECO:0000313" key="2">
    <source>
        <dbReference type="EMBL" id="VVD30971.1"/>
    </source>
</evidence>
<feature type="region of interest" description="Disordered" evidence="1">
    <location>
        <begin position="1"/>
        <end position="52"/>
    </location>
</feature>
<feature type="compositionally biased region" description="Basic and acidic residues" evidence="1">
    <location>
        <begin position="36"/>
        <end position="52"/>
    </location>
</feature>
<dbReference type="KEGG" id="pdio:PDMSB3_0135.2"/>
<dbReference type="Proteomes" id="UP000325811">
    <property type="component" value="Plasmid pI"/>
</dbReference>
<name>A0A5Q4ZGS4_9BURK</name>
<geneLocation type="plasmid" evidence="2 3">
    <name>pI</name>
</geneLocation>
<dbReference type="EMBL" id="LR699555">
    <property type="protein sequence ID" value="VVD30971.1"/>
    <property type="molecule type" value="Genomic_DNA"/>
</dbReference>
<dbReference type="RefSeq" id="WP_165189922.1">
    <property type="nucleotide sequence ID" value="NZ_LR699555.1"/>
</dbReference>
<evidence type="ECO:0000256" key="1">
    <source>
        <dbReference type="SAM" id="MobiDB-lite"/>
    </source>
</evidence>